<dbReference type="AlphaFoldDB" id="A0A453R2R7"/>
<organism evidence="1 2">
    <name type="scientific">Aegilops tauschii subsp. strangulata</name>
    <name type="common">Goatgrass</name>
    <dbReference type="NCBI Taxonomy" id="200361"/>
    <lineage>
        <taxon>Eukaryota</taxon>
        <taxon>Viridiplantae</taxon>
        <taxon>Streptophyta</taxon>
        <taxon>Embryophyta</taxon>
        <taxon>Tracheophyta</taxon>
        <taxon>Spermatophyta</taxon>
        <taxon>Magnoliopsida</taxon>
        <taxon>Liliopsida</taxon>
        <taxon>Poales</taxon>
        <taxon>Poaceae</taxon>
        <taxon>BOP clade</taxon>
        <taxon>Pooideae</taxon>
        <taxon>Triticodae</taxon>
        <taxon>Triticeae</taxon>
        <taxon>Triticinae</taxon>
        <taxon>Aegilops</taxon>
    </lineage>
</organism>
<accession>A0A453R2R7</accession>
<reference evidence="1" key="3">
    <citation type="journal article" date="2017" name="Nature">
        <title>Genome sequence of the progenitor of the wheat D genome Aegilops tauschii.</title>
        <authorList>
            <person name="Luo M.C."/>
            <person name="Gu Y.Q."/>
            <person name="Puiu D."/>
            <person name="Wang H."/>
            <person name="Twardziok S.O."/>
            <person name="Deal K.R."/>
            <person name="Huo N."/>
            <person name="Zhu T."/>
            <person name="Wang L."/>
            <person name="Wang Y."/>
            <person name="McGuire P.E."/>
            <person name="Liu S."/>
            <person name="Long H."/>
            <person name="Ramasamy R.K."/>
            <person name="Rodriguez J.C."/>
            <person name="Van S.L."/>
            <person name="Yuan L."/>
            <person name="Wang Z."/>
            <person name="Xia Z."/>
            <person name="Xiao L."/>
            <person name="Anderson O.D."/>
            <person name="Ouyang S."/>
            <person name="Liang Y."/>
            <person name="Zimin A.V."/>
            <person name="Pertea G."/>
            <person name="Qi P."/>
            <person name="Bennetzen J.L."/>
            <person name="Dai X."/>
            <person name="Dawson M.W."/>
            <person name="Muller H.G."/>
            <person name="Kugler K."/>
            <person name="Rivarola-Duarte L."/>
            <person name="Spannagl M."/>
            <person name="Mayer K.F.X."/>
            <person name="Lu F.H."/>
            <person name="Bevan M.W."/>
            <person name="Leroy P."/>
            <person name="Li P."/>
            <person name="You F.M."/>
            <person name="Sun Q."/>
            <person name="Liu Z."/>
            <person name="Lyons E."/>
            <person name="Wicker T."/>
            <person name="Salzberg S.L."/>
            <person name="Devos K.M."/>
            <person name="Dvorak J."/>
        </authorList>
    </citation>
    <scope>NUCLEOTIDE SEQUENCE [LARGE SCALE GENOMIC DNA]</scope>
    <source>
        <strain evidence="1">cv. AL8/78</strain>
    </source>
</reference>
<evidence type="ECO:0000313" key="1">
    <source>
        <dbReference type="EnsemblPlants" id="AET7Gv20436000.1"/>
    </source>
</evidence>
<sequence length="79" mass="8874">MFSNALRICGCFALVGYRAYQHHLEGIPSSQVKLPLASPSYHIAFNFHTISFPTIYIVIYKSPFSTNTSITYSDPEKQG</sequence>
<proteinExistence type="predicted"/>
<dbReference type="Proteomes" id="UP000015105">
    <property type="component" value="Chromosome 7D"/>
</dbReference>
<reference evidence="1" key="5">
    <citation type="journal article" date="2021" name="G3 (Bethesda)">
        <title>Aegilops tauschii genome assembly Aet v5.0 features greater sequence contiguity and improved annotation.</title>
        <authorList>
            <person name="Wang L."/>
            <person name="Zhu T."/>
            <person name="Rodriguez J.C."/>
            <person name="Deal K.R."/>
            <person name="Dubcovsky J."/>
            <person name="McGuire P.E."/>
            <person name="Lux T."/>
            <person name="Spannagl M."/>
            <person name="Mayer K.F.X."/>
            <person name="Baldrich P."/>
            <person name="Meyers B.C."/>
            <person name="Huo N."/>
            <person name="Gu Y.Q."/>
            <person name="Zhou H."/>
            <person name="Devos K.M."/>
            <person name="Bennetzen J.L."/>
            <person name="Unver T."/>
            <person name="Budak H."/>
            <person name="Gulick P.J."/>
            <person name="Galiba G."/>
            <person name="Kalapos B."/>
            <person name="Nelson D.R."/>
            <person name="Li P."/>
            <person name="You F.M."/>
            <person name="Luo M.C."/>
            <person name="Dvorak J."/>
        </authorList>
    </citation>
    <scope>NUCLEOTIDE SEQUENCE [LARGE SCALE GENOMIC DNA]</scope>
    <source>
        <strain evidence="1">cv. AL8/78</strain>
    </source>
</reference>
<keyword evidence="2" id="KW-1185">Reference proteome</keyword>
<reference evidence="1" key="4">
    <citation type="submission" date="2019-03" db="UniProtKB">
        <authorList>
            <consortium name="EnsemblPlants"/>
        </authorList>
    </citation>
    <scope>IDENTIFICATION</scope>
</reference>
<reference evidence="2" key="2">
    <citation type="journal article" date="2017" name="Nat. Plants">
        <title>The Aegilops tauschii genome reveals multiple impacts of transposons.</title>
        <authorList>
            <person name="Zhao G."/>
            <person name="Zou C."/>
            <person name="Li K."/>
            <person name="Wang K."/>
            <person name="Li T."/>
            <person name="Gao L."/>
            <person name="Zhang X."/>
            <person name="Wang H."/>
            <person name="Yang Z."/>
            <person name="Liu X."/>
            <person name="Jiang W."/>
            <person name="Mao L."/>
            <person name="Kong X."/>
            <person name="Jiao Y."/>
            <person name="Jia J."/>
        </authorList>
    </citation>
    <scope>NUCLEOTIDE SEQUENCE [LARGE SCALE GENOMIC DNA]</scope>
    <source>
        <strain evidence="2">cv. AL8/78</strain>
    </source>
</reference>
<reference evidence="2" key="1">
    <citation type="journal article" date="2014" name="Science">
        <title>Ancient hybridizations among the ancestral genomes of bread wheat.</title>
        <authorList>
            <consortium name="International Wheat Genome Sequencing Consortium,"/>
            <person name="Marcussen T."/>
            <person name="Sandve S.R."/>
            <person name="Heier L."/>
            <person name="Spannagl M."/>
            <person name="Pfeifer M."/>
            <person name="Jakobsen K.S."/>
            <person name="Wulff B.B."/>
            <person name="Steuernagel B."/>
            <person name="Mayer K.F."/>
            <person name="Olsen O.A."/>
        </authorList>
    </citation>
    <scope>NUCLEOTIDE SEQUENCE [LARGE SCALE GENOMIC DNA]</scope>
    <source>
        <strain evidence="2">cv. AL8/78</strain>
    </source>
</reference>
<evidence type="ECO:0000313" key="2">
    <source>
        <dbReference type="Proteomes" id="UP000015105"/>
    </source>
</evidence>
<dbReference type="EnsemblPlants" id="AET7Gv20436000.1">
    <property type="protein sequence ID" value="AET7Gv20436000.1"/>
    <property type="gene ID" value="AET7Gv20436000"/>
</dbReference>
<dbReference type="Gramene" id="AET7Gv20436000.1">
    <property type="protein sequence ID" value="AET7Gv20436000.1"/>
    <property type="gene ID" value="AET7Gv20436000"/>
</dbReference>
<name>A0A453R2R7_AEGTS</name>
<protein>
    <submittedName>
        <fullName evidence="1">Uncharacterized protein</fullName>
    </submittedName>
</protein>